<gene>
    <name evidence="1" type="ORF">GSPATT00004089001</name>
</gene>
<organism evidence="1 2">
    <name type="scientific">Paramecium tetraurelia</name>
    <dbReference type="NCBI Taxonomy" id="5888"/>
    <lineage>
        <taxon>Eukaryota</taxon>
        <taxon>Sar</taxon>
        <taxon>Alveolata</taxon>
        <taxon>Ciliophora</taxon>
        <taxon>Intramacronucleata</taxon>
        <taxon>Oligohymenophorea</taxon>
        <taxon>Peniculida</taxon>
        <taxon>Parameciidae</taxon>
        <taxon>Paramecium</taxon>
    </lineage>
</organism>
<dbReference type="KEGG" id="ptm:GSPATT00004089001"/>
<dbReference type="Proteomes" id="UP000000600">
    <property type="component" value="Unassembled WGS sequence"/>
</dbReference>
<keyword evidence="2" id="KW-1185">Reference proteome</keyword>
<protein>
    <submittedName>
        <fullName evidence="1">Uncharacterized protein</fullName>
    </submittedName>
</protein>
<evidence type="ECO:0000313" key="1">
    <source>
        <dbReference type="EMBL" id="CAK93220.1"/>
    </source>
</evidence>
<dbReference type="HOGENOM" id="CLU_563198_0_0_1"/>
<proteinExistence type="predicted"/>
<dbReference type="OrthoDB" id="301523at2759"/>
<dbReference type="OMA" id="NQDETTF"/>
<dbReference type="GeneID" id="5046402"/>
<dbReference type="EMBL" id="CT868671">
    <property type="protein sequence ID" value="CAK93220.1"/>
    <property type="molecule type" value="Genomic_DNA"/>
</dbReference>
<dbReference type="RefSeq" id="XP_001460617.1">
    <property type="nucleotide sequence ID" value="XM_001460580.1"/>
</dbReference>
<evidence type="ECO:0000313" key="2">
    <source>
        <dbReference type="Proteomes" id="UP000000600"/>
    </source>
</evidence>
<sequence length="485" mass="58614">MGSAVCKKEEIEIKNLYQLYHRVSKQNLSDQISSELHSIRTRLIKDKIPKEYQLLYNILLNNIQEESILETQRHKFQQEQQLNCSKIRNDCQLYKSQSLFFRSFRFYNFEELRNYIVKDEYKNNTFIFEILNLFNTTDIYCQKVKLFLSRINAKYYMLFYSLLWKQYKQNINVLSSIFPFEFMNDGQYQKIPFDFSFQQFMYKIWGNNIQPRLNKHQIQDLLHNKKNKELIQYFKDFIEISTNEYQLTYLGNVGLTYSNGFQDFLNQLLELLNEEFDRSFNNKVEAILKYVKENRFLNQLVNEQILIYYIYPSVFKYIEFQLSLILKEQFKVTKKYLKEQIIQDKVSSNTLSKLLLEENDENQTKISNTLSSQCKTNYTSSLKADYLSVQNQDETTFFNFEKNIWDNFADVQRSSCLNMIELSNKVDEAKLIIENRSNKIFRIFNLENPKQQEFAIQYINIMFNYTHINNKEEISELLLQLSLFY</sequence>
<accession>A0ED53</accession>
<dbReference type="AlphaFoldDB" id="A0ED53"/>
<name>A0ED53_PARTE</name>
<reference evidence="1 2" key="1">
    <citation type="journal article" date="2006" name="Nature">
        <title>Global trends of whole-genome duplications revealed by the ciliate Paramecium tetraurelia.</title>
        <authorList>
            <consortium name="Genoscope"/>
            <person name="Aury J.-M."/>
            <person name="Jaillon O."/>
            <person name="Duret L."/>
            <person name="Noel B."/>
            <person name="Jubin C."/>
            <person name="Porcel B.M."/>
            <person name="Segurens B."/>
            <person name="Daubin V."/>
            <person name="Anthouard V."/>
            <person name="Aiach N."/>
            <person name="Arnaiz O."/>
            <person name="Billaut A."/>
            <person name="Beisson J."/>
            <person name="Blanc I."/>
            <person name="Bouhouche K."/>
            <person name="Camara F."/>
            <person name="Duharcourt S."/>
            <person name="Guigo R."/>
            <person name="Gogendeau D."/>
            <person name="Katinka M."/>
            <person name="Keller A.-M."/>
            <person name="Kissmehl R."/>
            <person name="Klotz C."/>
            <person name="Koll F."/>
            <person name="Le Moue A."/>
            <person name="Lepere C."/>
            <person name="Malinsky S."/>
            <person name="Nowacki M."/>
            <person name="Nowak J.K."/>
            <person name="Plattner H."/>
            <person name="Poulain J."/>
            <person name="Ruiz F."/>
            <person name="Serrano V."/>
            <person name="Zagulski M."/>
            <person name="Dessen P."/>
            <person name="Betermier M."/>
            <person name="Weissenbach J."/>
            <person name="Scarpelli C."/>
            <person name="Schachter V."/>
            <person name="Sperling L."/>
            <person name="Meyer E."/>
            <person name="Cohen J."/>
            <person name="Wincker P."/>
        </authorList>
    </citation>
    <scope>NUCLEOTIDE SEQUENCE [LARGE SCALE GENOMIC DNA]</scope>
    <source>
        <strain evidence="1 2">Stock d4-2</strain>
    </source>
</reference>
<dbReference type="InParanoid" id="A0ED53"/>